<dbReference type="EMBL" id="GBXM01085488">
    <property type="protein sequence ID" value="JAH23089.1"/>
    <property type="molecule type" value="Transcribed_RNA"/>
</dbReference>
<protein>
    <submittedName>
        <fullName evidence="1">Uncharacterized protein</fullName>
    </submittedName>
</protein>
<accession>A0A0E9R1U1</accession>
<proteinExistence type="predicted"/>
<sequence length="14" mass="1663">MIQDLTCSVHYYSC</sequence>
<organism evidence="1">
    <name type="scientific">Anguilla anguilla</name>
    <name type="common">European freshwater eel</name>
    <name type="synonym">Muraena anguilla</name>
    <dbReference type="NCBI Taxonomy" id="7936"/>
    <lineage>
        <taxon>Eukaryota</taxon>
        <taxon>Metazoa</taxon>
        <taxon>Chordata</taxon>
        <taxon>Craniata</taxon>
        <taxon>Vertebrata</taxon>
        <taxon>Euteleostomi</taxon>
        <taxon>Actinopterygii</taxon>
        <taxon>Neopterygii</taxon>
        <taxon>Teleostei</taxon>
        <taxon>Anguilliformes</taxon>
        <taxon>Anguillidae</taxon>
        <taxon>Anguilla</taxon>
    </lineage>
</organism>
<reference evidence="1" key="2">
    <citation type="journal article" date="2015" name="Fish Shellfish Immunol.">
        <title>Early steps in the European eel (Anguilla anguilla)-Vibrio vulnificus interaction in the gills: Role of the RtxA13 toxin.</title>
        <authorList>
            <person name="Callol A."/>
            <person name="Pajuelo D."/>
            <person name="Ebbesson L."/>
            <person name="Teles M."/>
            <person name="MacKenzie S."/>
            <person name="Amaro C."/>
        </authorList>
    </citation>
    <scope>NUCLEOTIDE SEQUENCE</scope>
</reference>
<name>A0A0E9R1U1_ANGAN</name>
<evidence type="ECO:0000313" key="1">
    <source>
        <dbReference type="EMBL" id="JAH23089.1"/>
    </source>
</evidence>
<reference evidence="1" key="1">
    <citation type="submission" date="2014-11" db="EMBL/GenBank/DDBJ databases">
        <authorList>
            <person name="Amaro Gonzalez C."/>
        </authorList>
    </citation>
    <scope>NUCLEOTIDE SEQUENCE</scope>
</reference>